<dbReference type="OrthoDB" id="6423603at2759"/>
<accession>A0A0C2ZV08</accession>
<dbReference type="STRING" id="1036808.A0A0C2ZV08"/>
<dbReference type="SUPFAM" id="SSF55961">
    <property type="entry name" value="Bet v1-like"/>
    <property type="match status" value="1"/>
</dbReference>
<dbReference type="InterPro" id="IPR024500">
    <property type="entry name" value="DUF3074"/>
</dbReference>
<protein>
    <recommendedName>
        <fullName evidence="1">DUF3074 domain-containing protein</fullName>
    </recommendedName>
</protein>
<dbReference type="Gene3D" id="3.30.530.20">
    <property type="match status" value="1"/>
</dbReference>
<reference evidence="2 3" key="1">
    <citation type="submission" date="2014-04" db="EMBL/GenBank/DDBJ databases">
        <authorList>
            <consortium name="DOE Joint Genome Institute"/>
            <person name="Kuo A."/>
            <person name="Kohler A."/>
            <person name="Nagy L.G."/>
            <person name="Floudas D."/>
            <person name="Copeland A."/>
            <person name="Barry K.W."/>
            <person name="Cichocki N."/>
            <person name="Veneault-Fourrey C."/>
            <person name="LaButti K."/>
            <person name="Lindquist E.A."/>
            <person name="Lipzen A."/>
            <person name="Lundell T."/>
            <person name="Morin E."/>
            <person name="Murat C."/>
            <person name="Sun H."/>
            <person name="Tunlid A."/>
            <person name="Henrissat B."/>
            <person name="Grigoriev I.V."/>
            <person name="Hibbett D.S."/>
            <person name="Martin F."/>
            <person name="Nordberg H.P."/>
            <person name="Cantor M.N."/>
            <person name="Hua S.X."/>
        </authorList>
    </citation>
    <scope>NUCLEOTIDE SEQUENCE [LARGE SCALE GENOMIC DNA]</scope>
    <source>
        <strain evidence="2 3">Foug A</strain>
    </source>
</reference>
<dbReference type="InterPro" id="IPR023393">
    <property type="entry name" value="START-like_dom_sf"/>
</dbReference>
<dbReference type="HOGENOM" id="CLU_078586_0_1_1"/>
<dbReference type="AlphaFoldDB" id="A0A0C2ZV08"/>
<dbReference type="PANTHER" id="PTHR40370">
    <property type="entry name" value="EXPRESSED PROTEIN"/>
    <property type="match status" value="1"/>
</dbReference>
<evidence type="ECO:0000259" key="1">
    <source>
        <dbReference type="Pfam" id="PF11274"/>
    </source>
</evidence>
<dbReference type="PANTHER" id="PTHR40370:SF1">
    <property type="entry name" value="DUF3074 DOMAIN-CONTAINING PROTEIN"/>
    <property type="match status" value="1"/>
</dbReference>
<keyword evidence="3" id="KW-1185">Reference proteome</keyword>
<reference evidence="3" key="2">
    <citation type="submission" date="2015-01" db="EMBL/GenBank/DDBJ databases">
        <title>Evolutionary Origins and Diversification of the Mycorrhizal Mutualists.</title>
        <authorList>
            <consortium name="DOE Joint Genome Institute"/>
            <consortium name="Mycorrhizal Genomics Consortium"/>
            <person name="Kohler A."/>
            <person name="Kuo A."/>
            <person name="Nagy L.G."/>
            <person name="Floudas D."/>
            <person name="Copeland A."/>
            <person name="Barry K.W."/>
            <person name="Cichocki N."/>
            <person name="Veneault-Fourrey C."/>
            <person name="LaButti K."/>
            <person name="Lindquist E.A."/>
            <person name="Lipzen A."/>
            <person name="Lundell T."/>
            <person name="Morin E."/>
            <person name="Murat C."/>
            <person name="Riley R."/>
            <person name="Ohm R."/>
            <person name="Sun H."/>
            <person name="Tunlid A."/>
            <person name="Henrissat B."/>
            <person name="Grigoriev I.V."/>
            <person name="Hibbett D.S."/>
            <person name="Martin F."/>
        </authorList>
    </citation>
    <scope>NUCLEOTIDE SEQUENCE [LARGE SCALE GENOMIC DNA]</scope>
    <source>
        <strain evidence="3">Foug A</strain>
    </source>
</reference>
<organism evidence="2 3">
    <name type="scientific">Scleroderma citrinum Foug A</name>
    <dbReference type="NCBI Taxonomy" id="1036808"/>
    <lineage>
        <taxon>Eukaryota</taxon>
        <taxon>Fungi</taxon>
        <taxon>Dikarya</taxon>
        <taxon>Basidiomycota</taxon>
        <taxon>Agaricomycotina</taxon>
        <taxon>Agaricomycetes</taxon>
        <taxon>Agaricomycetidae</taxon>
        <taxon>Boletales</taxon>
        <taxon>Sclerodermatineae</taxon>
        <taxon>Sclerodermataceae</taxon>
        <taxon>Scleroderma</taxon>
    </lineage>
</organism>
<proteinExistence type="predicted"/>
<name>A0A0C2ZV08_9AGAM</name>
<gene>
    <name evidence="2" type="ORF">SCLCIDRAFT_542377</name>
</gene>
<dbReference type="InParanoid" id="A0A0C2ZV08"/>
<dbReference type="EMBL" id="KN822023">
    <property type="protein sequence ID" value="KIM65328.1"/>
    <property type="molecule type" value="Genomic_DNA"/>
</dbReference>
<dbReference type="Proteomes" id="UP000053989">
    <property type="component" value="Unassembled WGS sequence"/>
</dbReference>
<sequence>MTFQLTNRAVKLEDVPPEDAILALGGDLIGSTDTWRKGKSFAKGKVLTLHLPRNQAPDKLPWHCRVSRHSKEDATFDEFWSKLGVNKPENERQFISAIKQIVEVKHISQTQSIWSYCYTYPPPVSPRIFTVLLTTHLNNTTPRTGTIVSIPIDLSQDHELAKLEGKGTKGRYVAVERIVELENGEVEWRMATSGTPGGMIPSFITESSMPGQIAADVTQFLGWLPTTRDRTATNT</sequence>
<dbReference type="Pfam" id="PF11274">
    <property type="entry name" value="DUF3074"/>
    <property type="match status" value="1"/>
</dbReference>
<feature type="domain" description="DUF3074" evidence="1">
    <location>
        <begin position="62"/>
        <end position="224"/>
    </location>
</feature>
<evidence type="ECO:0000313" key="2">
    <source>
        <dbReference type="EMBL" id="KIM65328.1"/>
    </source>
</evidence>
<evidence type="ECO:0000313" key="3">
    <source>
        <dbReference type="Proteomes" id="UP000053989"/>
    </source>
</evidence>